<dbReference type="EMBL" id="JAVFJF020000007">
    <property type="protein sequence ID" value="MEJ8674122.1"/>
    <property type="molecule type" value="Genomic_DNA"/>
</dbReference>
<keyword evidence="2" id="KW-1185">Reference proteome</keyword>
<gene>
    <name evidence="1" type="ORF">QCL97_005235</name>
</gene>
<dbReference type="InterPro" id="IPR014347">
    <property type="entry name" value="Tautomerase/MIF_sf"/>
</dbReference>
<proteinExistence type="predicted"/>
<sequence>MPIITLQSQRPLTDVDARVLAGQLTQLTAHHLRKDPTVTVVRVVSGEATGQWFVEGQAPADTHPLCALNIQITRGTNSKQEKEAWLEAVWGLIGAGSPPLPHYLSIVELDADQWGYNGLTQQKRKEQQG</sequence>
<comment type="caution">
    <text evidence="1">The sequence shown here is derived from an EMBL/GenBank/DDBJ whole genome shotgun (WGS) entry which is preliminary data.</text>
</comment>
<evidence type="ECO:0000313" key="1">
    <source>
        <dbReference type="EMBL" id="MEJ8674122.1"/>
    </source>
</evidence>
<accession>A0ABU8UZR8</accession>
<dbReference type="Proteomes" id="UP001224516">
    <property type="component" value="Unassembled WGS sequence"/>
</dbReference>
<name>A0ABU8UZR8_9NEIS</name>
<dbReference type="RefSeq" id="WP_307910345.1">
    <property type="nucleotide sequence ID" value="NZ_JAVFJF020000007.1"/>
</dbReference>
<protein>
    <recommendedName>
        <fullName evidence="3">4-oxalocrotonate tautomerase</fullName>
    </recommendedName>
</protein>
<organism evidence="1 2">
    <name type="scientific">Chromobacterium amazonense</name>
    <dbReference type="NCBI Taxonomy" id="1382803"/>
    <lineage>
        <taxon>Bacteria</taxon>
        <taxon>Pseudomonadati</taxon>
        <taxon>Pseudomonadota</taxon>
        <taxon>Betaproteobacteria</taxon>
        <taxon>Neisseriales</taxon>
        <taxon>Chromobacteriaceae</taxon>
        <taxon>Chromobacterium</taxon>
    </lineage>
</organism>
<evidence type="ECO:0000313" key="2">
    <source>
        <dbReference type="Proteomes" id="UP001224516"/>
    </source>
</evidence>
<evidence type="ECO:0008006" key="3">
    <source>
        <dbReference type="Google" id="ProtNLM"/>
    </source>
</evidence>
<reference evidence="1 2" key="1">
    <citation type="submission" date="2023-12" db="EMBL/GenBank/DDBJ databases">
        <title>Evaluation and characterization of a potential secondary metabolite violacein from indigenous Chromobacterium amazonense SAM215.</title>
        <authorList>
            <person name="Tarafdar M.R."/>
            <person name="Abedin S.M."/>
            <person name="Atiqua A."/>
            <person name="Saha A."/>
            <person name="Khan S.N."/>
        </authorList>
    </citation>
    <scope>NUCLEOTIDE SEQUENCE [LARGE SCALE GENOMIC DNA]</scope>
    <source>
        <strain evidence="1 2">SAM215</strain>
    </source>
</reference>
<dbReference type="Gene3D" id="3.30.429.10">
    <property type="entry name" value="Macrophage Migration Inhibitory Factor"/>
    <property type="match status" value="1"/>
</dbReference>
<dbReference type="SUPFAM" id="SSF55331">
    <property type="entry name" value="Tautomerase/MIF"/>
    <property type="match status" value="1"/>
</dbReference>